<keyword evidence="7" id="KW-0472">Membrane</keyword>
<dbReference type="InterPro" id="IPR007053">
    <property type="entry name" value="LRAT_dom"/>
</dbReference>
<dbReference type="EMBL" id="JMIU01000001">
    <property type="protein sequence ID" value="KDN95310.1"/>
    <property type="molecule type" value="Genomic_DNA"/>
</dbReference>
<keyword evidence="7" id="KW-1133">Transmembrane helix</keyword>
<dbReference type="InterPro" id="IPR000064">
    <property type="entry name" value="NLP_P60_dom"/>
</dbReference>
<evidence type="ECO:0000256" key="2">
    <source>
        <dbReference type="ARBA" id="ARBA00022670"/>
    </source>
</evidence>
<evidence type="ECO:0000256" key="6">
    <source>
        <dbReference type="ARBA" id="ARBA00023098"/>
    </source>
</evidence>
<keyword evidence="2" id="KW-0645">Protease</keyword>
<accession>A0A066ZYY0</accession>
<dbReference type="PANTHER" id="PTHR13943">
    <property type="entry name" value="HRAS-LIKE SUPPRESSOR - RELATED"/>
    <property type="match status" value="1"/>
</dbReference>
<sequence length="153" mass="16922">MQNKLKPGDLLYRKKGIVEHAGVYLGQDRVIHNSPNGNTQITSLKDYSNEKEVKVISNNFTKAQQENLITEAENYLSIDKKYNLLNFNCEHLASAFLEEKPSSKQLQGAALGAGTAFALAHKMKSNNLLLLTILGGAIGCAMVNSMRKYDHLV</sequence>
<keyword evidence="3" id="KW-0808">Transferase</keyword>
<comment type="caution">
    <text evidence="9">The sequence shown here is derived from an EMBL/GenBank/DDBJ whole genome shotgun (WGS) entry which is preliminary data.</text>
</comment>
<dbReference type="GO" id="GO:0008970">
    <property type="term" value="F:phospholipase A1 activity"/>
    <property type="evidence" value="ECO:0007669"/>
    <property type="project" value="TreeGrafter"/>
</dbReference>
<evidence type="ECO:0000313" key="9">
    <source>
        <dbReference type="EMBL" id="KDN95310.1"/>
    </source>
</evidence>
<name>A0A066ZYY0_HYDMR</name>
<evidence type="ECO:0000256" key="1">
    <source>
        <dbReference type="ARBA" id="ARBA00007074"/>
    </source>
</evidence>
<dbReference type="GO" id="GO:0004623">
    <property type="term" value="F:phospholipase A2 activity"/>
    <property type="evidence" value="ECO:0007669"/>
    <property type="project" value="TreeGrafter"/>
</dbReference>
<dbReference type="InterPro" id="IPR038765">
    <property type="entry name" value="Papain-like_cys_pep_sf"/>
</dbReference>
<keyword evidence="6" id="KW-0443">Lipid metabolism</keyword>
<evidence type="ECO:0000256" key="5">
    <source>
        <dbReference type="ARBA" id="ARBA00022807"/>
    </source>
</evidence>
<dbReference type="GO" id="GO:0005737">
    <property type="term" value="C:cytoplasm"/>
    <property type="evidence" value="ECO:0007669"/>
    <property type="project" value="TreeGrafter"/>
</dbReference>
<dbReference type="STRING" id="28885.EI16_03130"/>
<feature type="transmembrane region" description="Helical" evidence="7">
    <location>
        <begin position="128"/>
        <end position="146"/>
    </location>
</feature>
<keyword evidence="10" id="KW-1185">Reference proteome</keyword>
<evidence type="ECO:0000313" key="10">
    <source>
        <dbReference type="Proteomes" id="UP000027341"/>
    </source>
</evidence>
<evidence type="ECO:0000256" key="3">
    <source>
        <dbReference type="ARBA" id="ARBA00022679"/>
    </source>
</evidence>
<dbReference type="GO" id="GO:0006508">
    <property type="term" value="P:proteolysis"/>
    <property type="evidence" value="ECO:0007669"/>
    <property type="project" value="UniProtKB-KW"/>
</dbReference>
<dbReference type="Proteomes" id="UP000027341">
    <property type="component" value="Unassembled WGS sequence"/>
</dbReference>
<protein>
    <recommendedName>
        <fullName evidence="8">LRAT domain-containing protein</fullName>
    </recommendedName>
</protein>
<evidence type="ECO:0000259" key="8">
    <source>
        <dbReference type="PROSITE" id="PS51934"/>
    </source>
</evidence>
<keyword evidence="5" id="KW-0788">Thiol protease</keyword>
<dbReference type="Pfam" id="PF00877">
    <property type="entry name" value="NLPC_P60"/>
    <property type="match status" value="1"/>
</dbReference>
<reference evidence="9 10" key="1">
    <citation type="submission" date="2014-04" db="EMBL/GenBank/DDBJ databases">
        <title>Draft genome sequence of Hydrogenovibrio marinus MH-110, a model organism for aerobic H2 metabolism.</title>
        <authorList>
            <person name="Cha H.J."/>
            <person name="Jo B.H."/>
            <person name="Hwang B.H."/>
        </authorList>
    </citation>
    <scope>NUCLEOTIDE SEQUENCE [LARGE SCALE GENOMIC DNA]</scope>
    <source>
        <strain evidence="9 10">MH-110</strain>
    </source>
</reference>
<dbReference type="Gene3D" id="3.90.1720.10">
    <property type="entry name" value="endopeptidase domain like (from Nostoc punctiforme)"/>
    <property type="match status" value="1"/>
</dbReference>
<organism evidence="9 10">
    <name type="scientific">Hydrogenovibrio marinus</name>
    <dbReference type="NCBI Taxonomy" id="28885"/>
    <lineage>
        <taxon>Bacteria</taxon>
        <taxon>Pseudomonadati</taxon>
        <taxon>Pseudomonadota</taxon>
        <taxon>Gammaproteobacteria</taxon>
        <taxon>Thiotrichales</taxon>
        <taxon>Piscirickettsiaceae</taxon>
        <taxon>Hydrogenovibrio</taxon>
    </lineage>
</organism>
<dbReference type="GO" id="GO:0016410">
    <property type="term" value="F:N-acyltransferase activity"/>
    <property type="evidence" value="ECO:0007669"/>
    <property type="project" value="TreeGrafter"/>
</dbReference>
<gene>
    <name evidence="9" type="ORF">EI16_03130</name>
</gene>
<dbReference type="PANTHER" id="PTHR13943:SF77">
    <property type="entry name" value="LRAT DOMAIN-CONTAINING PROTEIN"/>
    <property type="match status" value="1"/>
</dbReference>
<keyword evidence="7" id="KW-0812">Transmembrane</keyword>
<dbReference type="AlphaFoldDB" id="A0A066ZYY0"/>
<dbReference type="SUPFAM" id="SSF54001">
    <property type="entry name" value="Cysteine proteinases"/>
    <property type="match status" value="1"/>
</dbReference>
<comment type="similarity">
    <text evidence="1">Belongs to the peptidase C40 family.</text>
</comment>
<keyword evidence="4" id="KW-0378">Hydrolase</keyword>
<proteinExistence type="inferred from homology"/>
<feature type="domain" description="LRAT" evidence="8">
    <location>
        <begin position="10"/>
        <end position="105"/>
    </location>
</feature>
<dbReference type="PROSITE" id="PS51934">
    <property type="entry name" value="LRAT"/>
    <property type="match status" value="1"/>
</dbReference>
<dbReference type="GO" id="GO:0070292">
    <property type="term" value="P:N-acylphosphatidylethanolamine metabolic process"/>
    <property type="evidence" value="ECO:0007669"/>
    <property type="project" value="TreeGrafter"/>
</dbReference>
<dbReference type="GO" id="GO:0008234">
    <property type="term" value="F:cysteine-type peptidase activity"/>
    <property type="evidence" value="ECO:0007669"/>
    <property type="project" value="UniProtKB-KW"/>
</dbReference>
<evidence type="ECO:0000256" key="7">
    <source>
        <dbReference type="SAM" id="Phobius"/>
    </source>
</evidence>
<dbReference type="InterPro" id="IPR051496">
    <property type="entry name" value="H-rev107_PLA/AT"/>
</dbReference>
<evidence type="ECO:0000256" key="4">
    <source>
        <dbReference type="ARBA" id="ARBA00022801"/>
    </source>
</evidence>